<name>A0ABV3G8A5_MICGL</name>
<evidence type="ECO:0000313" key="1">
    <source>
        <dbReference type="EMBL" id="MEV0967864.1"/>
    </source>
</evidence>
<dbReference type="Proteomes" id="UP001551675">
    <property type="component" value="Unassembled WGS sequence"/>
</dbReference>
<protein>
    <submittedName>
        <fullName evidence="1">Uncharacterized protein</fullName>
    </submittedName>
</protein>
<organism evidence="1 2">
    <name type="scientific">Microtetraspora glauca</name>
    <dbReference type="NCBI Taxonomy" id="1996"/>
    <lineage>
        <taxon>Bacteria</taxon>
        <taxon>Bacillati</taxon>
        <taxon>Actinomycetota</taxon>
        <taxon>Actinomycetes</taxon>
        <taxon>Streptosporangiales</taxon>
        <taxon>Streptosporangiaceae</taxon>
        <taxon>Microtetraspora</taxon>
    </lineage>
</organism>
<proteinExistence type="predicted"/>
<reference evidence="1 2" key="1">
    <citation type="submission" date="2024-06" db="EMBL/GenBank/DDBJ databases">
        <title>The Natural Products Discovery Center: Release of the First 8490 Sequenced Strains for Exploring Actinobacteria Biosynthetic Diversity.</title>
        <authorList>
            <person name="Kalkreuter E."/>
            <person name="Kautsar S.A."/>
            <person name="Yang D."/>
            <person name="Bader C.D."/>
            <person name="Teijaro C.N."/>
            <person name="Fluegel L."/>
            <person name="Davis C.M."/>
            <person name="Simpson J.R."/>
            <person name="Lauterbach L."/>
            <person name="Steele A.D."/>
            <person name="Gui C."/>
            <person name="Meng S."/>
            <person name="Li G."/>
            <person name="Viehrig K."/>
            <person name="Ye F."/>
            <person name="Su P."/>
            <person name="Kiefer A.F."/>
            <person name="Nichols A."/>
            <person name="Cepeda A.J."/>
            <person name="Yan W."/>
            <person name="Fan B."/>
            <person name="Jiang Y."/>
            <person name="Adhikari A."/>
            <person name="Zheng C.-J."/>
            <person name="Schuster L."/>
            <person name="Cowan T.M."/>
            <person name="Smanski M.J."/>
            <person name="Chevrette M.G."/>
            <person name="De Carvalho L.P.S."/>
            <person name="Shen B."/>
        </authorList>
    </citation>
    <scope>NUCLEOTIDE SEQUENCE [LARGE SCALE GENOMIC DNA]</scope>
    <source>
        <strain evidence="1 2">NPDC050100</strain>
    </source>
</reference>
<sequence>MTRNIRRIDIRGLRLIGDPAYAGGTAGVTGKRCSLYEREPGDVDCVRSRTTWIVANGRIYPPGEWIRIWTSKWFYAA</sequence>
<dbReference type="EMBL" id="JBFALK010000002">
    <property type="protein sequence ID" value="MEV0967864.1"/>
    <property type="molecule type" value="Genomic_DNA"/>
</dbReference>
<evidence type="ECO:0000313" key="2">
    <source>
        <dbReference type="Proteomes" id="UP001551675"/>
    </source>
</evidence>
<gene>
    <name evidence="1" type="ORF">AB0I59_04455</name>
</gene>
<keyword evidence="2" id="KW-1185">Reference proteome</keyword>
<dbReference type="RefSeq" id="WP_358129947.1">
    <property type="nucleotide sequence ID" value="NZ_JBFALK010000002.1"/>
</dbReference>
<comment type="caution">
    <text evidence="1">The sequence shown here is derived from an EMBL/GenBank/DDBJ whole genome shotgun (WGS) entry which is preliminary data.</text>
</comment>
<accession>A0ABV3G8A5</accession>